<sequence>MRFKYRDTVPYQWFFILNFRGCNLLNLTILMGSLTACTDFVEVDLPKNQLSAASIFEDALVTETAINGVYYQMRTNGLISGDGLSVSMGLYTDELDYYKLGREEPLENYQNHTVRSNDLIVANLWNSAYTQVYTVNAILDGVENSVNLTSEEKDQFKGEALFVRSYLHLLLAELFGDIPYIKGIDYEVNKAVTRIPRVLAYDDIIADLILAVDLLPDEDISEERIRPYASVAEAVLARAYLYTQQWTLAEAMADRVITKFGALEPDLSKVFLKEASGTIWQFKPNADGDNTNEGTNFIFTIGPPSNIAMSDLLFGAFESGDLRQSSWVKEVSNTANTETWCHAFKYKEQSNTGSSVEYSIQLRLAEQYLIRAESRAHLGDISGAQADINAVRNRAGLDNTAAVTLNELLDAILQERRVELFTEQGHRWFDLKRMGKATEVLGAIKPNWKDIHMLLPVPDKELTLNPNLLPQNNGY</sequence>
<dbReference type="CDD" id="cd08977">
    <property type="entry name" value="SusD"/>
    <property type="match status" value="1"/>
</dbReference>
<organism evidence="8 9">
    <name type="scientific">Flavivirga jejuensis</name>
    <dbReference type="NCBI Taxonomy" id="870487"/>
    <lineage>
        <taxon>Bacteria</taxon>
        <taxon>Pseudomonadati</taxon>
        <taxon>Bacteroidota</taxon>
        <taxon>Flavobacteriia</taxon>
        <taxon>Flavobacteriales</taxon>
        <taxon>Flavobacteriaceae</taxon>
        <taxon>Flavivirga</taxon>
    </lineage>
</organism>
<feature type="domain" description="RagB/SusD" evidence="6">
    <location>
        <begin position="330"/>
        <end position="475"/>
    </location>
</feature>
<evidence type="ECO:0000256" key="1">
    <source>
        <dbReference type="ARBA" id="ARBA00004442"/>
    </source>
</evidence>
<evidence type="ECO:0000313" key="8">
    <source>
        <dbReference type="EMBL" id="MDO5976524.1"/>
    </source>
</evidence>
<keyword evidence="5" id="KW-0998">Cell outer membrane</keyword>
<comment type="similarity">
    <text evidence="2">Belongs to the SusD family.</text>
</comment>
<evidence type="ECO:0000256" key="3">
    <source>
        <dbReference type="ARBA" id="ARBA00022729"/>
    </source>
</evidence>
<dbReference type="EMBL" id="JAUOEL010000008">
    <property type="protein sequence ID" value="MDO5976524.1"/>
    <property type="molecule type" value="Genomic_DNA"/>
</dbReference>
<dbReference type="SUPFAM" id="SSF48452">
    <property type="entry name" value="TPR-like"/>
    <property type="match status" value="1"/>
</dbReference>
<comment type="subcellular location">
    <subcellularLocation>
        <location evidence="1">Cell outer membrane</location>
    </subcellularLocation>
</comment>
<name>A0ABT8WU59_9FLAO</name>
<dbReference type="Proteomes" id="UP001176806">
    <property type="component" value="Unassembled WGS sequence"/>
</dbReference>
<evidence type="ECO:0000259" key="6">
    <source>
        <dbReference type="Pfam" id="PF07980"/>
    </source>
</evidence>
<dbReference type="InterPro" id="IPR011990">
    <property type="entry name" value="TPR-like_helical_dom_sf"/>
</dbReference>
<dbReference type="Gene3D" id="1.25.40.390">
    <property type="match status" value="1"/>
</dbReference>
<gene>
    <name evidence="8" type="ORF">Q4Q40_20175</name>
</gene>
<evidence type="ECO:0000256" key="2">
    <source>
        <dbReference type="ARBA" id="ARBA00006275"/>
    </source>
</evidence>
<dbReference type="InterPro" id="IPR033985">
    <property type="entry name" value="SusD-like_N"/>
</dbReference>
<dbReference type="InterPro" id="IPR012944">
    <property type="entry name" value="SusD_RagB_dom"/>
</dbReference>
<evidence type="ECO:0000259" key="7">
    <source>
        <dbReference type="Pfam" id="PF14322"/>
    </source>
</evidence>
<evidence type="ECO:0000313" key="9">
    <source>
        <dbReference type="Proteomes" id="UP001176806"/>
    </source>
</evidence>
<evidence type="ECO:0000256" key="5">
    <source>
        <dbReference type="ARBA" id="ARBA00023237"/>
    </source>
</evidence>
<dbReference type="RefSeq" id="WP_303303826.1">
    <property type="nucleotide sequence ID" value="NZ_BAABDA010000007.1"/>
</dbReference>
<reference evidence="8" key="1">
    <citation type="submission" date="2023-07" db="EMBL/GenBank/DDBJ databases">
        <title>Two novel species in the genus Flavivirga.</title>
        <authorList>
            <person name="Kwon K."/>
        </authorList>
    </citation>
    <scope>NUCLEOTIDE SEQUENCE</scope>
    <source>
        <strain evidence="8">KACC 14158</strain>
    </source>
</reference>
<accession>A0ABT8WU59</accession>
<keyword evidence="3" id="KW-0732">Signal</keyword>
<keyword evidence="4" id="KW-0472">Membrane</keyword>
<keyword evidence="9" id="KW-1185">Reference proteome</keyword>
<dbReference type="Pfam" id="PF07980">
    <property type="entry name" value="SusD_RagB"/>
    <property type="match status" value="1"/>
</dbReference>
<evidence type="ECO:0000256" key="4">
    <source>
        <dbReference type="ARBA" id="ARBA00023136"/>
    </source>
</evidence>
<feature type="domain" description="SusD-like N-terminal" evidence="7">
    <location>
        <begin position="110"/>
        <end position="241"/>
    </location>
</feature>
<comment type="caution">
    <text evidence="8">The sequence shown here is derived from an EMBL/GenBank/DDBJ whole genome shotgun (WGS) entry which is preliminary data.</text>
</comment>
<proteinExistence type="inferred from homology"/>
<dbReference type="Pfam" id="PF14322">
    <property type="entry name" value="SusD-like_3"/>
    <property type="match status" value="1"/>
</dbReference>
<protein>
    <submittedName>
        <fullName evidence="8">RagB/SusD family nutrient uptake outer membrane protein</fullName>
    </submittedName>
</protein>